<evidence type="ECO:0000313" key="3">
    <source>
        <dbReference type="Proteomes" id="UP000242642"/>
    </source>
</evidence>
<dbReference type="OrthoDB" id="9790390at2"/>
<dbReference type="GO" id="GO:0006950">
    <property type="term" value="P:response to stress"/>
    <property type="evidence" value="ECO:0007669"/>
    <property type="project" value="UniProtKB-ARBA"/>
</dbReference>
<dbReference type="Gene3D" id="3.40.30.10">
    <property type="entry name" value="Glutaredoxin"/>
    <property type="match status" value="1"/>
</dbReference>
<name>A0A1I0EWE7_9GAMM</name>
<proteinExistence type="predicted"/>
<dbReference type="Pfam" id="PF14559">
    <property type="entry name" value="TPR_19"/>
    <property type="match status" value="1"/>
</dbReference>
<dbReference type="Gene3D" id="1.25.40.10">
    <property type="entry name" value="Tetratricopeptide repeat domain"/>
    <property type="match status" value="2"/>
</dbReference>
<feature type="domain" description="Thioredoxin" evidence="1">
    <location>
        <begin position="1"/>
        <end position="110"/>
    </location>
</feature>
<dbReference type="SUPFAM" id="SSF52833">
    <property type="entry name" value="Thioredoxin-like"/>
    <property type="match status" value="1"/>
</dbReference>
<dbReference type="Pfam" id="PF14561">
    <property type="entry name" value="TPR_20"/>
    <property type="match status" value="1"/>
</dbReference>
<dbReference type="RefSeq" id="WP_093321815.1">
    <property type="nucleotide sequence ID" value="NZ_FOHV01000032.1"/>
</dbReference>
<dbReference type="PANTHER" id="PTHR45663:SF11">
    <property type="entry name" value="GEO12009P1"/>
    <property type="match status" value="1"/>
</dbReference>
<sequence length="287" mass="32472">MQDFSFDITTENIRDVLAHSTNLPVMFYFYSSQVPECQESDLLVEQLTKEHHGLFILAKVNCDEQMAIAQQFGLRALPTFYLFKDNQPVNAIQGPQTKEALNAFLAEVLPAQAEQDFNAAKLLLSEDKLLEALPLLRQALANADTRAPYYSEIVLVLAETFIQLNRTDEAENTLTQVLPQDRDSRYQGLLSQIELARKAADSPEIQQLQKQVQDHPDDYPSLIQLALQLHQVGRNEEALESLFVILKRDLGILDGEMKKAFMDILSALGTGDPLAGQYRRKIYSLLY</sequence>
<dbReference type="Proteomes" id="UP000242642">
    <property type="component" value="Unassembled WGS sequence"/>
</dbReference>
<reference evidence="3" key="1">
    <citation type="submission" date="2016-10" db="EMBL/GenBank/DDBJ databases">
        <authorList>
            <person name="Varghese N."/>
            <person name="Submissions S."/>
        </authorList>
    </citation>
    <scope>NUCLEOTIDE SEQUENCE [LARGE SCALE GENOMIC DNA]</scope>
    <source>
        <strain evidence="3">DSM 18579</strain>
    </source>
</reference>
<evidence type="ECO:0000259" key="1">
    <source>
        <dbReference type="PROSITE" id="PS51352"/>
    </source>
</evidence>
<protein>
    <submittedName>
        <fullName evidence="2">Putative thioredoxin</fullName>
    </submittedName>
</protein>
<dbReference type="InterPro" id="IPR011990">
    <property type="entry name" value="TPR-like_helical_dom_sf"/>
</dbReference>
<accession>A0A1I0EWE7</accession>
<dbReference type="EMBL" id="FOHV01000032">
    <property type="protein sequence ID" value="SET49703.1"/>
    <property type="molecule type" value="Genomic_DNA"/>
</dbReference>
<dbReference type="CDD" id="cd02956">
    <property type="entry name" value="ybbN"/>
    <property type="match status" value="1"/>
</dbReference>
<dbReference type="GO" id="GO:0005737">
    <property type="term" value="C:cytoplasm"/>
    <property type="evidence" value="ECO:0007669"/>
    <property type="project" value="TreeGrafter"/>
</dbReference>
<dbReference type="InterPro" id="IPR036249">
    <property type="entry name" value="Thioredoxin-like_sf"/>
</dbReference>
<dbReference type="GO" id="GO:0015035">
    <property type="term" value="F:protein-disulfide reductase activity"/>
    <property type="evidence" value="ECO:0007669"/>
    <property type="project" value="TreeGrafter"/>
</dbReference>
<dbReference type="InterPro" id="IPR013766">
    <property type="entry name" value="Thioredoxin_domain"/>
</dbReference>
<dbReference type="PANTHER" id="PTHR45663">
    <property type="entry name" value="GEO12009P1"/>
    <property type="match status" value="1"/>
</dbReference>
<organism evidence="2 3">
    <name type="scientific">Thorsellia anophelis DSM 18579</name>
    <dbReference type="NCBI Taxonomy" id="1123402"/>
    <lineage>
        <taxon>Bacteria</taxon>
        <taxon>Pseudomonadati</taxon>
        <taxon>Pseudomonadota</taxon>
        <taxon>Gammaproteobacteria</taxon>
        <taxon>Enterobacterales</taxon>
        <taxon>Thorselliaceae</taxon>
        <taxon>Thorsellia</taxon>
    </lineage>
</organism>
<dbReference type="SUPFAM" id="SSF48452">
    <property type="entry name" value="TPR-like"/>
    <property type="match status" value="1"/>
</dbReference>
<gene>
    <name evidence="2" type="ORF">SAMN02583745_02544</name>
</gene>
<dbReference type="Pfam" id="PF00085">
    <property type="entry name" value="Thioredoxin"/>
    <property type="match status" value="1"/>
</dbReference>
<dbReference type="STRING" id="1123402.SAMN02583745_02544"/>
<evidence type="ECO:0000313" key="2">
    <source>
        <dbReference type="EMBL" id="SET49703.1"/>
    </source>
</evidence>
<dbReference type="AlphaFoldDB" id="A0A1I0EWE7"/>
<keyword evidence="3" id="KW-1185">Reference proteome</keyword>
<dbReference type="PROSITE" id="PS51352">
    <property type="entry name" value="THIOREDOXIN_2"/>
    <property type="match status" value="1"/>
</dbReference>